<evidence type="ECO:0000256" key="1">
    <source>
        <dbReference type="ARBA" id="ARBA00009809"/>
    </source>
</evidence>
<dbReference type="Proteomes" id="UP001596512">
    <property type="component" value="Unassembled WGS sequence"/>
</dbReference>
<dbReference type="Pfam" id="PF21317">
    <property type="entry name" value="BetaGal_ABD_1"/>
    <property type="match status" value="1"/>
</dbReference>
<feature type="domain" description="Beta-galactosidase 1-like first all-beta" evidence="8">
    <location>
        <begin position="589"/>
        <end position="647"/>
    </location>
</feature>
<dbReference type="EMBL" id="JBHTEY010000004">
    <property type="protein sequence ID" value="MFC7614997.1"/>
    <property type="molecule type" value="Genomic_DNA"/>
</dbReference>
<evidence type="ECO:0000259" key="7">
    <source>
        <dbReference type="Pfam" id="PF01301"/>
    </source>
</evidence>
<evidence type="ECO:0000256" key="5">
    <source>
        <dbReference type="RuleBase" id="RU003679"/>
    </source>
</evidence>
<dbReference type="Pfam" id="PF01301">
    <property type="entry name" value="Glyco_hydro_35"/>
    <property type="match status" value="1"/>
</dbReference>
<comment type="similarity">
    <text evidence="1 5">Belongs to the glycosyl hydrolase 35 family.</text>
</comment>
<dbReference type="PROSITE" id="PS01182">
    <property type="entry name" value="GLYCOSYL_HYDROL_F35"/>
    <property type="match status" value="1"/>
</dbReference>
<dbReference type="InterPro" id="IPR048912">
    <property type="entry name" value="BetaGal1-like_ABD1"/>
</dbReference>
<keyword evidence="3 4" id="KW-0326">Glycosidase</keyword>
<name>A0ABW2TMK9_9PSEU</name>
<keyword evidence="10" id="KW-1185">Reference proteome</keyword>
<reference evidence="10" key="1">
    <citation type="journal article" date="2019" name="Int. J. Syst. Evol. Microbiol.">
        <title>The Global Catalogue of Microorganisms (GCM) 10K type strain sequencing project: providing services to taxonomists for standard genome sequencing and annotation.</title>
        <authorList>
            <consortium name="The Broad Institute Genomics Platform"/>
            <consortium name="The Broad Institute Genome Sequencing Center for Infectious Disease"/>
            <person name="Wu L."/>
            <person name="Ma J."/>
        </authorList>
    </citation>
    <scope>NUCLEOTIDE SEQUENCE [LARGE SCALE GENOMIC DNA]</scope>
    <source>
        <strain evidence="10">JCM 17695</strain>
    </source>
</reference>
<feature type="region of interest" description="Disordered" evidence="6">
    <location>
        <begin position="189"/>
        <end position="221"/>
    </location>
</feature>
<proteinExistence type="inferred from homology"/>
<evidence type="ECO:0000259" key="8">
    <source>
        <dbReference type="Pfam" id="PF21317"/>
    </source>
</evidence>
<feature type="domain" description="Glycoside hydrolase 35 catalytic" evidence="7">
    <location>
        <begin position="232"/>
        <end position="544"/>
    </location>
</feature>
<dbReference type="InterPro" id="IPR001944">
    <property type="entry name" value="Glycoside_Hdrlase_35"/>
</dbReference>
<evidence type="ECO:0000256" key="2">
    <source>
        <dbReference type="ARBA" id="ARBA00022801"/>
    </source>
</evidence>
<dbReference type="InterPro" id="IPR031330">
    <property type="entry name" value="Gly_Hdrlase_35_cat"/>
</dbReference>
<comment type="catalytic activity">
    <reaction evidence="4">
        <text>Hydrolysis of terminal non-reducing beta-D-galactose residues in beta-D-galactosides.</text>
        <dbReference type="EC" id="3.2.1.23"/>
    </reaction>
</comment>
<gene>
    <name evidence="9" type="ORF">ACFQV2_17205</name>
</gene>
<feature type="compositionally biased region" description="Basic residues" evidence="6">
    <location>
        <begin position="195"/>
        <end position="214"/>
    </location>
</feature>
<dbReference type="SUPFAM" id="SSF51445">
    <property type="entry name" value="(Trans)glycosidases"/>
    <property type="match status" value="1"/>
</dbReference>
<organism evidence="9 10">
    <name type="scientific">Actinokineospora soli</name>
    <dbReference type="NCBI Taxonomy" id="1048753"/>
    <lineage>
        <taxon>Bacteria</taxon>
        <taxon>Bacillati</taxon>
        <taxon>Actinomycetota</taxon>
        <taxon>Actinomycetes</taxon>
        <taxon>Pseudonocardiales</taxon>
        <taxon>Pseudonocardiaceae</taxon>
        <taxon>Actinokineospora</taxon>
    </lineage>
</organism>
<dbReference type="InterPro" id="IPR017853">
    <property type="entry name" value="GH"/>
</dbReference>
<dbReference type="PRINTS" id="PR00742">
    <property type="entry name" value="GLHYDRLASE35"/>
</dbReference>
<evidence type="ECO:0000256" key="3">
    <source>
        <dbReference type="ARBA" id="ARBA00023295"/>
    </source>
</evidence>
<evidence type="ECO:0000313" key="9">
    <source>
        <dbReference type="EMBL" id="MFC7614997.1"/>
    </source>
</evidence>
<sequence>MTADFPQVVRYARTIGDADAGVAALRVADSATRIDAFVDGAPVGTLTPLRPVLWLGPLAPGQRLELAVLRTWGEPVGTPELLTGEALTHWEVSSYETPEVLRGRDHAVLQAAELPLKVPPGTGRWVRVDPGPPPPDRDLVVRVRGRGLLITGFAGDRALGRLWTQPPPGSALKGAAATCCWSRAGCSRPPAPARGGHRRRHVRPRGHPARRPHRLPGGSPAVSRFTIGERDFLLDGDPVRVLAGALHYFRVHPDQWTDRIRKAKAMGLNTIETYVAWNAHAPSPGEFSLTGQLDLGRFLDLVAEEGMHAIVRPGPYICAEWDGGGFPAWLFQDAATGVRRSEPAYLAAVEDYLRQLAPVLVPRQVDNGGPIVLVQVENEYGAYGDDSAYLSSLVKVYRDIGLTVPYVTVDQPDDAMLPAGGLPDVLKTGSFGGRVAERLAALRRHQPTGPLMCMEFWCGWFDHWGERHHTRSAAEAAADLDALLSAGASVNIYMFHGGTNFGFTSGANDHGIYKPTATSYDYDAPLDEAGNPTEKYHAFRAVLARHGAQTGPVPDGAAPFPTLTVPFGRELPLWDAVEGLPPALVTDHPPTMDAAGQSQGFAVYRCRVPDRAATALLTLGEVRDRAQFFLDGEPVGVLSRDHGETALALPAGRRVSWPCWSRTRAG</sequence>
<evidence type="ECO:0000256" key="6">
    <source>
        <dbReference type="SAM" id="MobiDB-lite"/>
    </source>
</evidence>
<dbReference type="InterPro" id="IPR019801">
    <property type="entry name" value="Glyco_hydro_35_CS"/>
</dbReference>
<accession>A0ABW2TMK9</accession>
<dbReference type="Gene3D" id="3.20.20.80">
    <property type="entry name" value="Glycosidases"/>
    <property type="match status" value="1"/>
</dbReference>
<keyword evidence="2 4" id="KW-0378">Hydrolase</keyword>
<dbReference type="PANTHER" id="PTHR23421">
    <property type="entry name" value="BETA-GALACTOSIDASE RELATED"/>
    <property type="match status" value="1"/>
</dbReference>
<evidence type="ECO:0000256" key="4">
    <source>
        <dbReference type="RuleBase" id="RU000675"/>
    </source>
</evidence>
<comment type="caution">
    <text evidence="9">The sequence shown here is derived from an EMBL/GenBank/DDBJ whole genome shotgun (WGS) entry which is preliminary data.</text>
</comment>
<protein>
    <recommendedName>
        <fullName evidence="4">Beta-galactosidase</fullName>
        <ecNumber evidence="4">3.2.1.23</ecNumber>
    </recommendedName>
</protein>
<dbReference type="Gene3D" id="2.60.120.260">
    <property type="entry name" value="Galactose-binding domain-like"/>
    <property type="match status" value="2"/>
</dbReference>
<evidence type="ECO:0000313" key="10">
    <source>
        <dbReference type="Proteomes" id="UP001596512"/>
    </source>
</evidence>
<dbReference type="EC" id="3.2.1.23" evidence="4"/>